<comment type="catalytic activity">
    <reaction evidence="1">
        <text>Thiol-dependent hydrolysis of ester, thioester, amide, peptide and isopeptide bonds formed by the C-terminal Gly of ubiquitin (a 76-residue protein attached to proteins as an intracellular targeting signal).</text>
        <dbReference type="EC" id="3.4.19.12"/>
    </reaction>
</comment>
<dbReference type="InterPro" id="IPR050185">
    <property type="entry name" value="Ub_carboxyl-term_hydrolase"/>
</dbReference>
<dbReference type="Pfam" id="PF06337">
    <property type="entry name" value="DUSP"/>
    <property type="match status" value="1"/>
</dbReference>
<feature type="region of interest" description="Disordered" evidence="8">
    <location>
        <begin position="30"/>
        <end position="257"/>
    </location>
</feature>
<dbReference type="PROSITE" id="PS00973">
    <property type="entry name" value="USP_2"/>
    <property type="match status" value="1"/>
</dbReference>
<dbReference type="PROSITE" id="PS50235">
    <property type="entry name" value="USP_3"/>
    <property type="match status" value="1"/>
</dbReference>
<protein>
    <recommendedName>
        <fullName evidence="3">ubiquitinyl hydrolase 1</fullName>
        <ecNumber evidence="3">3.4.19.12</ecNumber>
    </recommendedName>
</protein>
<comment type="caution">
    <text evidence="11">The sequence shown here is derived from an EMBL/GenBank/DDBJ whole genome shotgun (WGS) entry which is preliminary data.</text>
</comment>
<feature type="compositionally biased region" description="Polar residues" evidence="8">
    <location>
        <begin position="1618"/>
        <end position="1629"/>
    </location>
</feature>
<feature type="region of interest" description="Disordered" evidence="8">
    <location>
        <begin position="1144"/>
        <end position="1207"/>
    </location>
</feature>
<dbReference type="PROSITE" id="PS00972">
    <property type="entry name" value="USP_1"/>
    <property type="match status" value="1"/>
</dbReference>
<keyword evidence="6" id="KW-0378">Hydrolase</keyword>
<evidence type="ECO:0000256" key="3">
    <source>
        <dbReference type="ARBA" id="ARBA00012759"/>
    </source>
</evidence>
<dbReference type="PANTHER" id="PTHR21646">
    <property type="entry name" value="UBIQUITIN CARBOXYL-TERMINAL HYDROLASE"/>
    <property type="match status" value="1"/>
</dbReference>
<dbReference type="InterPro" id="IPR018200">
    <property type="entry name" value="USP_CS"/>
</dbReference>
<feature type="domain" description="USP" evidence="9">
    <location>
        <begin position="598"/>
        <end position="1419"/>
    </location>
</feature>
<evidence type="ECO:0000256" key="5">
    <source>
        <dbReference type="ARBA" id="ARBA00022786"/>
    </source>
</evidence>
<dbReference type="InterPro" id="IPR001394">
    <property type="entry name" value="Peptidase_C19_UCH"/>
</dbReference>
<dbReference type="Pfam" id="PF00443">
    <property type="entry name" value="UCH"/>
    <property type="match status" value="1"/>
</dbReference>
<feature type="compositionally biased region" description="Polar residues" evidence="8">
    <location>
        <begin position="1091"/>
        <end position="1103"/>
    </location>
</feature>
<comment type="similarity">
    <text evidence="2">Belongs to the peptidase C19 family.</text>
</comment>
<feature type="compositionally biased region" description="Basic residues" evidence="8">
    <location>
        <begin position="1167"/>
        <end position="1187"/>
    </location>
</feature>
<feature type="compositionally biased region" description="Basic and acidic residues" evidence="8">
    <location>
        <begin position="521"/>
        <end position="533"/>
    </location>
</feature>
<dbReference type="RefSeq" id="XP_066656333.1">
    <property type="nucleotide sequence ID" value="XM_066803008.1"/>
</dbReference>
<dbReference type="GeneID" id="92035914"/>
<feature type="compositionally biased region" description="Polar residues" evidence="8">
    <location>
        <begin position="477"/>
        <end position="495"/>
    </location>
</feature>
<evidence type="ECO:0000313" key="12">
    <source>
        <dbReference type="Proteomes" id="UP001360953"/>
    </source>
</evidence>
<evidence type="ECO:0000256" key="8">
    <source>
        <dbReference type="SAM" id="MobiDB-lite"/>
    </source>
</evidence>
<organism evidence="11 12">
    <name type="scientific">Phyllosticta citribraziliensis</name>
    <dbReference type="NCBI Taxonomy" id="989973"/>
    <lineage>
        <taxon>Eukaryota</taxon>
        <taxon>Fungi</taxon>
        <taxon>Dikarya</taxon>
        <taxon>Ascomycota</taxon>
        <taxon>Pezizomycotina</taxon>
        <taxon>Dothideomycetes</taxon>
        <taxon>Dothideomycetes incertae sedis</taxon>
        <taxon>Botryosphaeriales</taxon>
        <taxon>Phyllostictaceae</taxon>
        <taxon>Phyllosticta</taxon>
    </lineage>
</organism>
<dbReference type="Proteomes" id="UP001360953">
    <property type="component" value="Unassembled WGS sequence"/>
</dbReference>
<evidence type="ECO:0000256" key="6">
    <source>
        <dbReference type="ARBA" id="ARBA00022801"/>
    </source>
</evidence>
<feature type="region of interest" description="Disordered" evidence="8">
    <location>
        <begin position="521"/>
        <end position="597"/>
    </location>
</feature>
<dbReference type="SUPFAM" id="SSF143791">
    <property type="entry name" value="DUSP-like"/>
    <property type="match status" value="1"/>
</dbReference>
<dbReference type="Gene3D" id="3.30.2230.10">
    <property type="entry name" value="DUSP-like"/>
    <property type="match status" value="1"/>
</dbReference>
<feature type="compositionally biased region" description="Basic and acidic residues" evidence="8">
    <location>
        <begin position="1104"/>
        <end position="1119"/>
    </location>
</feature>
<sequence length="1682" mass="183469">MTVKTSLFQVHDAIGAGRPLFFTTASLKKRKLSQDPPLEHEPSEPASTPTASDSHRTSDLPRLSSPPPSVGSRASASPPRYIPPHLRDEVLETVAESDGTPCDSNASGGSSPSEAYAGLSLESKSRTGNSNTGRRGSPVGSEQTQLKAVASPEATQPQPRPSIAQSPSRRSVSPAKRSASEMAGENDSREQMEAENGITRGTSVDMLREEQNNEGASFGSSETTSTSVNDSNNASTTATSDAAQSPPASKDQSAASKSIDEQVGQIWALHQKELQEGQKGYIVSMWWLSRVLARSSNKEQFSGFDKSRLEGEVGPIDNDDILEEDASAWVQDHVSEGQGQMFVPIKPNLQYGDDFEVFPEEAWNLMVSWYGIKPGSPPIIRYVHDTAPPGSNASNLQYEIYPPFFTIRKLLNSSEPMTPQRLREKSQTAARLQSSRSEKFQDFLKRAKEAAGISMSSKVQIWRVLEPVQPASAPKETGNSGVLTPATSRSVSPARTTSTPFLIDAQAFSSLAEGTQREMIDHKDETNNPKYNEEWVGGPAGGEFLSDNVRKQAQKHGVSLSAGKNALDSKTDSGRSSPAPGGPMTRGRTKNGKTRGTVGLSNLGNTCYMNSALQCIRSVEELTAYFLQNKYKEELNPDNPLGHNGAIAKAYAGLLAAIYEESTSTSFSPKNFKYALGRAQPMFSGYGQQDSQEFLSFLVDGLHEDLNRIQKKPYIENPESDDNTHKDPEAIKALGEKYRQLHKARNDSIAMDLFNGFYKNTMVCPNCDKVSIAFDPFSSLTLQLPIEKNWQHTVHFVPLRGDPFKIDVELDPNRPMKALKEYVAARVPGLDPKRTMVSEVYGHKFFKHFDDRFATAEQNIGEKDDIVVYELDDEPTNYPSPKKASKVRSMLYTSSEDDEIPDSASPLADRMMVPVFHRCKDGRNPNSDKWSNTLWPSHIVLRREEAKDYDEILRKVLGRVAVMTTRDIFAEEDSSSQIFGTRTVSDTVMTTEEDASSVTDNRVKANSIEGDESIVDVSMTEAPEAGKETNEDVTMHESTSEAPALQPGAFIGPGLRRLFALKYYKPGDELLPTGWSSLSNQELPTIESRMPVSQSRRSSIQSDASHESKSSLGGQRDESPESEETEDAAQFSNTVDSFDVGAQSEDELASSVPTFKQNNKQKFQRNQARRGKGKKNRKMKTYGRKDRKNGGNSRAGSEPLVSEPDGDPMLIRLGEVIVVDWDAESYDALFGGVGSEKNDMRGVDKWDHMDTLEDPALAANRRRRAAKKKSGITLEDCFAETAKTEILSEENAWYCDRCKEHRRASKTLEIWTAPDILMIHLKRFGATRGSRDKIEILVDFPIEGLDITKRVGLGEGKSLIYDLFAVDNHFGGLGGGHYTSVAKNFFDGQWYDYNDSMVSKKSPQNIVNGSAYLLFYRRRQEAPLGPPYLQEIVRQAYAPECDPSDSDTGNGRRLGDISPLGSPSAGNGVEAGRLVGAGAAGSAGATATATAAAATTTSLANSNDNGYDDDIDAAEPPPYGDEDGGEGFSGEWNYIAAGAGRQRNNNSDADDDTDGASVDANRGEDEDDDDVFDDRQHDFEPEVDVDFEPLAGSGGAPGPGTPADYEDSSEAAPAPSVAMSQQHGGSTNKAPGAGVYDGPDGGLMQVPASFSMDMPDDDDDEDDDDGGKVAEIRVDEGNERDD</sequence>
<keyword evidence="5" id="KW-0833">Ubl conjugation pathway</keyword>
<evidence type="ECO:0000256" key="4">
    <source>
        <dbReference type="ARBA" id="ARBA00022670"/>
    </source>
</evidence>
<reference evidence="11 12" key="1">
    <citation type="submission" date="2024-04" db="EMBL/GenBank/DDBJ databases">
        <title>Phyllosticta paracitricarpa is synonymous to the EU quarantine fungus P. citricarpa based on phylogenomic analyses.</title>
        <authorList>
            <consortium name="Lawrence Berkeley National Laboratory"/>
            <person name="Van ingen-buijs V.A."/>
            <person name="Van westerhoven A.C."/>
            <person name="Haridas S."/>
            <person name="Skiadas P."/>
            <person name="Martin F."/>
            <person name="Groenewald J.Z."/>
            <person name="Crous P.W."/>
            <person name="Seidl M.F."/>
        </authorList>
    </citation>
    <scope>NUCLEOTIDE SEQUENCE [LARGE SCALE GENOMIC DNA]</scope>
    <source>
        <strain evidence="11 12">CPC 17464</strain>
    </source>
</reference>
<dbReference type="EMBL" id="JBBPEH010000005">
    <property type="protein sequence ID" value="KAK7538646.1"/>
    <property type="molecule type" value="Genomic_DNA"/>
</dbReference>
<dbReference type="SUPFAM" id="SSF54001">
    <property type="entry name" value="Cysteine proteinases"/>
    <property type="match status" value="1"/>
</dbReference>
<evidence type="ECO:0000256" key="1">
    <source>
        <dbReference type="ARBA" id="ARBA00000707"/>
    </source>
</evidence>
<accession>A0ABR1LU11</accession>
<gene>
    <name evidence="11" type="ORF">J3D65DRAFT_667304</name>
</gene>
<feature type="region of interest" description="Disordered" evidence="8">
    <location>
        <begin position="471"/>
        <end position="495"/>
    </location>
</feature>
<dbReference type="InterPro" id="IPR035927">
    <property type="entry name" value="DUSP-like_sf"/>
</dbReference>
<keyword evidence="4" id="KW-0645">Protease</keyword>
<proteinExistence type="inferred from homology"/>
<dbReference type="InterPro" id="IPR028889">
    <property type="entry name" value="USP"/>
</dbReference>
<feature type="compositionally biased region" description="Basic and acidic residues" evidence="8">
    <location>
        <begin position="1666"/>
        <end position="1682"/>
    </location>
</feature>
<dbReference type="EC" id="3.4.19.12" evidence="3"/>
<feature type="compositionally biased region" description="Basic and acidic residues" evidence="8">
    <location>
        <begin position="1024"/>
        <end position="1039"/>
    </location>
</feature>
<dbReference type="PROSITE" id="PS51283">
    <property type="entry name" value="DUSP"/>
    <property type="match status" value="1"/>
</dbReference>
<feature type="compositionally biased region" description="Acidic residues" evidence="8">
    <location>
        <begin position="1654"/>
        <end position="1665"/>
    </location>
</feature>
<feature type="compositionally biased region" description="Polar residues" evidence="8">
    <location>
        <begin position="102"/>
        <end position="113"/>
    </location>
</feature>
<keyword evidence="12" id="KW-1185">Reference proteome</keyword>
<evidence type="ECO:0000256" key="7">
    <source>
        <dbReference type="ARBA" id="ARBA00022807"/>
    </source>
</evidence>
<feature type="region of interest" description="Disordered" evidence="8">
    <location>
        <begin position="1022"/>
        <end position="1048"/>
    </location>
</feature>
<feature type="domain" description="DUSP" evidence="10">
    <location>
        <begin position="257"/>
        <end position="384"/>
    </location>
</feature>
<dbReference type="Gene3D" id="3.90.70.10">
    <property type="entry name" value="Cysteine proteinases"/>
    <property type="match status" value="2"/>
</dbReference>
<evidence type="ECO:0000259" key="10">
    <source>
        <dbReference type="PROSITE" id="PS51283"/>
    </source>
</evidence>
<dbReference type="SMART" id="SM00695">
    <property type="entry name" value="DUSP"/>
    <property type="match status" value="1"/>
</dbReference>
<feature type="compositionally biased region" description="Low complexity" evidence="8">
    <location>
        <begin position="1155"/>
        <end position="1166"/>
    </location>
</feature>
<feature type="region of interest" description="Disordered" evidence="8">
    <location>
        <begin position="1439"/>
        <end position="1468"/>
    </location>
</feature>
<dbReference type="CDD" id="cd02674">
    <property type="entry name" value="Peptidase_C19R"/>
    <property type="match status" value="1"/>
</dbReference>
<feature type="region of interest" description="Disordered" evidence="8">
    <location>
        <begin position="1499"/>
        <end position="1682"/>
    </location>
</feature>
<feature type="region of interest" description="Disordered" evidence="8">
    <location>
        <begin position="1086"/>
        <end position="1132"/>
    </location>
</feature>
<dbReference type="InterPro" id="IPR038765">
    <property type="entry name" value="Papain-like_cys_pep_sf"/>
</dbReference>
<evidence type="ECO:0000256" key="2">
    <source>
        <dbReference type="ARBA" id="ARBA00009085"/>
    </source>
</evidence>
<keyword evidence="7" id="KW-0788">Thiol protease</keyword>
<evidence type="ECO:0000313" key="11">
    <source>
        <dbReference type="EMBL" id="KAK7538646.1"/>
    </source>
</evidence>
<feature type="compositionally biased region" description="Polar residues" evidence="8">
    <location>
        <begin position="126"/>
        <end position="146"/>
    </location>
</feature>
<evidence type="ECO:0000259" key="9">
    <source>
        <dbReference type="PROSITE" id="PS50235"/>
    </source>
</evidence>
<feature type="compositionally biased region" description="Low complexity" evidence="8">
    <location>
        <begin position="220"/>
        <end position="249"/>
    </location>
</feature>
<feature type="compositionally biased region" description="Polar residues" evidence="8">
    <location>
        <begin position="153"/>
        <end position="171"/>
    </location>
</feature>
<dbReference type="PANTHER" id="PTHR21646:SF24">
    <property type="entry name" value="UBIQUITIN CARBOXYL-TERMINAL HYDROLASE"/>
    <property type="match status" value="1"/>
</dbReference>
<dbReference type="InterPro" id="IPR006615">
    <property type="entry name" value="Pept_C19_DUSP"/>
</dbReference>
<name>A0ABR1LU11_9PEZI</name>